<evidence type="ECO:0000313" key="1">
    <source>
        <dbReference type="EMBL" id="EMY33954.1"/>
    </source>
</evidence>
<organism evidence="1 2">
    <name type="scientific">Arthrobacter crystallopoietes BAB-32</name>
    <dbReference type="NCBI Taxonomy" id="1246476"/>
    <lineage>
        <taxon>Bacteria</taxon>
        <taxon>Bacillati</taxon>
        <taxon>Actinomycetota</taxon>
        <taxon>Actinomycetes</taxon>
        <taxon>Micrococcales</taxon>
        <taxon>Micrococcaceae</taxon>
        <taxon>Crystallibacter</taxon>
    </lineage>
</organism>
<dbReference type="Proteomes" id="UP000010729">
    <property type="component" value="Unassembled WGS sequence"/>
</dbReference>
<dbReference type="EMBL" id="ANPE02000143">
    <property type="protein sequence ID" value="EMY33954.1"/>
    <property type="molecule type" value="Genomic_DNA"/>
</dbReference>
<keyword evidence="2" id="KW-1185">Reference proteome</keyword>
<name>N1V1T2_9MICC</name>
<reference evidence="1 2" key="1">
    <citation type="journal article" date="2013" name="Genome Announc.">
        <title>Draft Genome Sequence of Arthrobacter crystallopoietes Strain BAB-32, Revealing Genes for Bioremediation.</title>
        <authorList>
            <person name="Joshi M.N."/>
            <person name="Pandit A.S."/>
            <person name="Sharma A."/>
            <person name="Pandya R.V."/>
            <person name="Desai S.M."/>
            <person name="Saxena A.K."/>
            <person name="Bagatharia S.B."/>
        </authorList>
    </citation>
    <scope>NUCLEOTIDE SEQUENCE [LARGE SCALE GENOMIC DNA]</scope>
    <source>
        <strain evidence="1 2">BAB-32</strain>
    </source>
</reference>
<gene>
    <name evidence="1" type="ORF">D477_012283</name>
</gene>
<protein>
    <submittedName>
        <fullName evidence="1">Uncharacterized protein</fullName>
    </submittedName>
</protein>
<dbReference type="RefSeq" id="WP_005269415.1">
    <property type="nucleotide sequence ID" value="NZ_ANPE02000143.1"/>
</dbReference>
<accession>N1V1T2</accession>
<evidence type="ECO:0000313" key="2">
    <source>
        <dbReference type="Proteomes" id="UP000010729"/>
    </source>
</evidence>
<proteinExistence type="predicted"/>
<sequence length="74" mass="8466">MSLQPPEYWLDMHNLEVQLRMVEAERSRRRAEAGIRTAPHRLPWRQRFASLFARPAGLGGTSRRAAVVPSPCPE</sequence>
<dbReference type="AlphaFoldDB" id="N1V1T2"/>
<comment type="caution">
    <text evidence="1">The sequence shown here is derived from an EMBL/GenBank/DDBJ whole genome shotgun (WGS) entry which is preliminary data.</text>
</comment>